<dbReference type="KEGG" id="nneo:PQG83_01765"/>
<evidence type="ECO:0000256" key="1">
    <source>
        <dbReference type="SAM" id="MobiDB-lite"/>
    </source>
</evidence>
<dbReference type="Proteomes" id="UP001302494">
    <property type="component" value="Chromosome"/>
</dbReference>
<dbReference type="AlphaFoldDB" id="A0AA96GJI3"/>
<protein>
    <recommendedName>
        <fullName evidence="4">Mutator family transposase</fullName>
    </recommendedName>
</protein>
<feature type="region of interest" description="Disordered" evidence="1">
    <location>
        <begin position="87"/>
        <end position="106"/>
    </location>
</feature>
<evidence type="ECO:0008006" key="4">
    <source>
        <dbReference type="Google" id="ProtNLM"/>
    </source>
</evidence>
<organism evidence="2 3">
    <name type="scientific">Candidatus Nitrospira neomarina</name>
    <dbReference type="NCBI Taxonomy" id="3020899"/>
    <lineage>
        <taxon>Bacteria</taxon>
        <taxon>Pseudomonadati</taxon>
        <taxon>Nitrospirota</taxon>
        <taxon>Nitrospiria</taxon>
        <taxon>Nitrospirales</taxon>
        <taxon>Nitrospiraceae</taxon>
        <taxon>Nitrospira</taxon>
    </lineage>
</organism>
<keyword evidence="3" id="KW-1185">Reference proteome</keyword>
<evidence type="ECO:0000313" key="3">
    <source>
        <dbReference type="Proteomes" id="UP001302494"/>
    </source>
</evidence>
<evidence type="ECO:0000313" key="2">
    <source>
        <dbReference type="EMBL" id="WNM62497.1"/>
    </source>
</evidence>
<gene>
    <name evidence="2" type="ORF">PQG83_01765</name>
</gene>
<sequence length="106" mass="11438">MQERTKTGEENREKTDALTDLIRSGAQQLLAQALKVEVDELLATYADQRDEQGHARVVLSGHHPARGIQTGSEKGATKSQAVVTRNLAGRDQSGGGAGIRRVPQHL</sequence>
<proteinExistence type="predicted"/>
<accession>A0AA96GJI3</accession>
<dbReference type="EMBL" id="CP116968">
    <property type="protein sequence ID" value="WNM62497.1"/>
    <property type="molecule type" value="Genomic_DNA"/>
</dbReference>
<name>A0AA96GJI3_9BACT</name>
<reference evidence="2 3" key="1">
    <citation type="submission" date="2023-01" db="EMBL/GenBank/DDBJ databases">
        <title>Cultivation and genomic characterization of new, ubiquitous marine nitrite-oxidizing bacteria from the Nitrospirales.</title>
        <authorList>
            <person name="Mueller A.J."/>
            <person name="Daebeler A."/>
            <person name="Herbold C.W."/>
            <person name="Kirkegaard R.H."/>
            <person name="Daims H."/>
        </authorList>
    </citation>
    <scope>NUCLEOTIDE SEQUENCE [LARGE SCALE GENOMIC DNA]</scope>
    <source>
        <strain evidence="2 3">DK</strain>
    </source>
</reference>
<dbReference type="RefSeq" id="WP_312746074.1">
    <property type="nucleotide sequence ID" value="NZ_CP116968.1"/>
</dbReference>